<sequence length="252" mass="27712">MRAFDSLFDSHLHIIEPGFPLVENQGYLPPTFSVNEYLNAMKPYPLSGGAVVSGSFQGFDQTYLIHVLKALGPNYVGVAQIPLDTSDREILELHDHGVRAVRFNLKRGSKEQLKHLSSVAARVFELAGWHVELYIDSADLAALQKTLRHLPKVSIDHLGLNHEGLAELVKLAECGVKVKATGFSRLNFPAQEAITAIYQANPQALMFGSDLPSTRAPQPFSERDIDLLCQCIEPSGLNNVLSANACSFYLGR</sequence>
<reference evidence="2 3" key="1">
    <citation type="submission" date="2019-10" db="EMBL/GenBank/DDBJ databases">
        <title>Vibrio sp. nov. isolated from a shrimp pond.</title>
        <authorList>
            <person name="Gomez-Gil B."/>
            <person name="Enciso-Ibarra J."/>
            <person name="Enciso-Ibarra K."/>
            <person name="Bolan-Mejia C."/>
        </authorList>
    </citation>
    <scope>NUCLEOTIDE SEQUENCE [LARGE SCALE GENOMIC DNA]</scope>
    <source>
        <strain evidence="2 3">CAIM 722</strain>
    </source>
</reference>
<gene>
    <name evidence="2" type="ORF">F9817_23205</name>
</gene>
<evidence type="ECO:0000313" key="2">
    <source>
        <dbReference type="EMBL" id="MZI96095.1"/>
    </source>
</evidence>
<dbReference type="PANTHER" id="PTHR35563">
    <property type="entry name" value="BARREL METAL-DEPENDENT HYDROLASE, PUTATIVE (AFU_ORTHOLOGUE AFUA_1G16240)-RELATED"/>
    <property type="match status" value="1"/>
</dbReference>
<dbReference type="InterPro" id="IPR006680">
    <property type="entry name" value="Amidohydro-rel"/>
</dbReference>
<organism evidence="2 3">
    <name type="scientific">Vibrio eleionomae</name>
    <dbReference type="NCBI Taxonomy" id="2653505"/>
    <lineage>
        <taxon>Bacteria</taxon>
        <taxon>Pseudomonadati</taxon>
        <taxon>Pseudomonadota</taxon>
        <taxon>Gammaproteobacteria</taxon>
        <taxon>Vibrionales</taxon>
        <taxon>Vibrionaceae</taxon>
        <taxon>Vibrio</taxon>
    </lineage>
</organism>
<keyword evidence="2" id="KW-0378">Hydrolase</keyword>
<dbReference type="Pfam" id="PF04909">
    <property type="entry name" value="Amidohydro_2"/>
    <property type="match status" value="1"/>
</dbReference>
<name>A0A7X4LQJ1_9VIBR</name>
<evidence type="ECO:0000313" key="3">
    <source>
        <dbReference type="Proteomes" id="UP000462621"/>
    </source>
</evidence>
<dbReference type="Gene3D" id="3.20.20.140">
    <property type="entry name" value="Metal-dependent hydrolases"/>
    <property type="match status" value="1"/>
</dbReference>
<dbReference type="Proteomes" id="UP000462621">
    <property type="component" value="Unassembled WGS sequence"/>
</dbReference>
<dbReference type="InterPro" id="IPR052358">
    <property type="entry name" value="Aro_Compnd_Degr_Hydrolases"/>
</dbReference>
<dbReference type="GO" id="GO:0016787">
    <property type="term" value="F:hydrolase activity"/>
    <property type="evidence" value="ECO:0007669"/>
    <property type="project" value="UniProtKB-KW"/>
</dbReference>
<dbReference type="EMBL" id="WEKT01000097">
    <property type="protein sequence ID" value="MZI96095.1"/>
    <property type="molecule type" value="Genomic_DNA"/>
</dbReference>
<dbReference type="RefSeq" id="WP_161158588.1">
    <property type="nucleotide sequence ID" value="NZ_WEKT01000097.1"/>
</dbReference>
<accession>A0A7X4LQJ1</accession>
<keyword evidence="3" id="KW-1185">Reference proteome</keyword>
<dbReference type="InterPro" id="IPR032466">
    <property type="entry name" value="Metal_Hydrolase"/>
</dbReference>
<dbReference type="AlphaFoldDB" id="A0A7X4LQJ1"/>
<evidence type="ECO:0000259" key="1">
    <source>
        <dbReference type="Pfam" id="PF04909"/>
    </source>
</evidence>
<proteinExistence type="predicted"/>
<feature type="domain" description="Amidohydrolase-related" evidence="1">
    <location>
        <begin position="9"/>
        <end position="218"/>
    </location>
</feature>
<comment type="caution">
    <text evidence="2">The sequence shown here is derived from an EMBL/GenBank/DDBJ whole genome shotgun (WGS) entry which is preliminary data.</text>
</comment>
<protein>
    <submittedName>
        <fullName evidence="2">Amidohydrolase family protein</fullName>
    </submittedName>
</protein>
<dbReference type="PANTHER" id="PTHR35563:SF2">
    <property type="entry name" value="BARREL METAL-DEPENDENT HYDROLASE, PUTATIVE (AFU_ORTHOLOGUE AFUA_1G16240)-RELATED"/>
    <property type="match status" value="1"/>
</dbReference>
<dbReference type="SUPFAM" id="SSF51556">
    <property type="entry name" value="Metallo-dependent hydrolases"/>
    <property type="match status" value="1"/>
</dbReference>